<dbReference type="InterPro" id="IPR050390">
    <property type="entry name" value="C5-Methyltransferase"/>
</dbReference>
<dbReference type="SUPFAM" id="SSF53335">
    <property type="entry name" value="S-adenosyl-L-methionine-dependent methyltransferases"/>
    <property type="match status" value="1"/>
</dbReference>
<dbReference type="Pfam" id="PF00145">
    <property type="entry name" value="DNA_methylase"/>
    <property type="match status" value="1"/>
</dbReference>
<dbReference type="Gene3D" id="3.90.120.10">
    <property type="entry name" value="DNA Methylase, subunit A, domain 2"/>
    <property type="match status" value="1"/>
</dbReference>
<dbReference type="GO" id="GO:0003677">
    <property type="term" value="F:DNA binding"/>
    <property type="evidence" value="ECO:0007669"/>
    <property type="project" value="TreeGrafter"/>
</dbReference>
<keyword evidence="3" id="KW-0808">Transferase</keyword>
<sequence length="231" mass="26024">APTHGLSLEDPNQETLFTGRQQELPFATLKEALDGLHDPDPVVLDFSPRKKSFLEMVPPGSNWRSLPPEVAQESMGKAYFAKGGRSGWWRRLTWDLPCPTVVTMPNHASTALCHPTETRALTLRECARIQGFPDEWEFSGSPAEQFRQVGNAVPVILGEVCGELLADHLGAAYSEGLEKRDGQHPTVRQVYLRSHIRTRRWFHNGQTRVWEDPEDLPTYGAAKTNRREASR</sequence>
<dbReference type="EC" id="2.1.1.37" evidence="1"/>
<protein>
    <recommendedName>
        <fullName evidence="1">DNA (cytosine-5-)-methyltransferase</fullName>
        <ecNumber evidence="1">2.1.1.37</ecNumber>
    </recommendedName>
</protein>
<proteinExistence type="predicted"/>
<dbReference type="InterPro" id="IPR001525">
    <property type="entry name" value="C5_MeTfrase"/>
</dbReference>
<keyword evidence="4" id="KW-0949">S-adenosyl-L-methionine</keyword>
<dbReference type="InterPro" id="IPR029063">
    <property type="entry name" value="SAM-dependent_MTases_sf"/>
</dbReference>
<evidence type="ECO:0000256" key="5">
    <source>
        <dbReference type="SAM" id="MobiDB-lite"/>
    </source>
</evidence>
<name>A0A382QVN4_9ZZZZ</name>
<gene>
    <name evidence="6" type="ORF">METZ01_LOCUS341235</name>
</gene>
<evidence type="ECO:0000256" key="2">
    <source>
        <dbReference type="ARBA" id="ARBA00022603"/>
    </source>
</evidence>
<dbReference type="GO" id="GO:0032259">
    <property type="term" value="P:methylation"/>
    <property type="evidence" value="ECO:0007669"/>
    <property type="project" value="UniProtKB-KW"/>
</dbReference>
<dbReference type="GO" id="GO:0005634">
    <property type="term" value="C:nucleus"/>
    <property type="evidence" value="ECO:0007669"/>
    <property type="project" value="TreeGrafter"/>
</dbReference>
<evidence type="ECO:0000313" key="6">
    <source>
        <dbReference type="EMBL" id="SVC88381.1"/>
    </source>
</evidence>
<evidence type="ECO:0000256" key="4">
    <source>
        <dbReference type="ARBA" id="ARBA00022691"/>
    </source>
</evidence>
<dbReference type="PROSITE" id="PS51679">
    <property type="entry name" value="SAM_MT_C5"/>
    <property type="match status" value="1"/>
</dbReference>
<keyword evidence="2" id="KW-0489">Methyltransferase</keyword>
<accession>A0A382QVN4</accession>
<feature type="non-terminal residue" evidence="6">
    <location>
        <position position="1"/>
    </location>
</feature>
<dbReference type="PANTHER" id="PTHR10629">
    <property type="entry name" value="CYTOSINE-SPECIFIC METHYLTRANSFERASE"/>
    <property type="match status" value="1"/>
</dbReference>
<feature type="region of interest" description="Disordered" evidence="5">
    <location>
        <begin position="212"/>
        <end position="231"/>
    </location>
</feature>
<dbReference type="EMBL" id="UINC01116555">
    <property type="protein sequence ID" value="SVC88381.1"/>
    <property type="molecule type" value="Genomic_DNA"/>
</dbReference>
<reference evidence="6" key="1">
    <citation type="submission" date="2018-05" db="EMBL/GenBank/DDBJ databases">
        <authorList>
            <person name="Lanie J.A."/>
            <person name="Ng W.-L."/>
            <person name="Kazmierczak K.M."/>
            <person name="Andrzejewski T.M."/>
            <person name="Davidsen T.M."/>
            <person name="Wayne K.J."/>
            <person name="Tettelin H."/>
            <person name="Glass J.I."/>
            <person name="Rusch D."/>
            <person name="Podicherti R."/>
            <person name="Tsui H.-C.T."/>
            <person name="Winkler M.E."/>
        </authorList>
    </citation>
    <scope>NUCLEOTIDE SEQUENCE</scope>
</reference>
<dbReference type="GO" id="GO:0044027">
    <property type="term" value="P:negative regulation of gene expression via chromosomal CpG island methylation"/>
    <property type="evidence" value="ECO:0007669"/>
    <property type="project" value="TreeGrafter"/>
</dbReference>
<evidence type="ECO:0000256" key="3">
    <source>
        <dbReference type="ARBA" id="ARBA00022679"/>
    </source>
</evidence>
<dbReference type="PANTHER" id="PTHR10629:SF52">
    <property type="entry name" value="DNA (CYTOSINE-5)-METHYLTRANSFERASE 1"/>
    <property type="match status" value="1"/>
</dbReference>
<evidence type="ECO:0000256" key="1">
    <source>
        <dbReference type="ARBA" id="ARBA00011975"/>
    </source>
</evidence>
<organism evidence="6">
    <name type="scientific">marine metagenome</name>
    <dbReference type="NCBI Taxonomy" id="408172"/>
    <lineage>
        <taxon>unclassified sequences</taxon>
        <taxon>metagenomes</taxon>
        <taxon>ecological metagenomes</taxon>
    </lineage>
</organism>
<dbReference type="AlphaFoldDB" id="A0A382QVN4"/>
<dbReference type="GO" id="GO:0003886">
    <property type="term" value="F:DNA (cytosine-5-)-methyltransferase activity"/>
    <property type="evidence" value="ECO:0007669"/>
    <property type="project" value="UniProtKB-EC"/>
</dbReference>